<evidence type="ECO:0000313" key="2">
    <source>
        <dbReference type="EMBL" id="KAF5900967.1"/>
    </source>
</evidence>
<evidence type="ECO:0000313" key="3">
    <source>
        <dbReference type="Proteomes" id="UP000727407"/>
    </source>
</evidence>
<feature type="compositionally biased region" description="Basic and acidic residues" evidence="1">
    <location>
        <begin position="34"/>
        <end position="58"/>
    </location>
</feature>
<comment type="caution">
    <text evidence="2">The sequence shown here is derived from an EMBL/GenBank/DDBJ whole genome shotgun (WGS) entry which is preliminary data.</text>
</comment>
<feature type="compositionally biased region" description="Low complexity" evidence="1">
    <location>
        <begin position="13"/>
        <end position="24"/>
    </location>
</feature>
<reference evidence="2" key="1">
    <citation type="submission" date="2020-07" db="EMBL/GenBank/DDBJ databases">
        <title>Clarias magur genome sequencing, assembly and annotation.</title>
        <authorList>
            <person name="Kushwaha B."/>
            <person name="Kumar R."/>
            <person name="Das P."/>
            <person name="Joshi C.G."/>
            <person name="Kumar D."/>
            <person name="Nagpure N.S."/>
            <person name="Pandey M."/>
            <person name="Agarwal S."/>
            <person name="Srivastava S."/>
            <person name="Singh M."/>
            <person name="Sahoo L."/>
            <person name="Jayasankar P."/>
            <person name="Meher P.K."/>
            <person name="Koringa P.G."/>
            <person name="Iquebal M.A."/>
            <person name="Das S.P."/>
            <person name="Bit A."/>
            <person name="Patnaik S."/>
            <person name="Patel N."/>
            <person name="Shah T.M."/>
            <person name="Hinsu A."/>
            <person name="Jena J.K."/>
        </authorList>
    </citation>
    <scope>NUCLEOTIDE SEQUENCE</scope>
    <source>
        <strain evidence="2">CIFAMagur01</strain>
        <tissue evidence="2">Testis</tissue>
    </source>
</reference>
<gene>
    <name evidence="2" type="primary">toe1</name>
    <name evidence="2" type="ORF">DAT39_009329</name>
</gene>
<keyword evidence="3" id="KW-1185">Reference proteome</keyword>
<organism evidence="2 3">
    <name type="scientific">Clarias magur</name>
    <name type="common">Asian catfish</name>
    <name type="synonym">Macropteronotus magur</name>
    <dbReference type="NCBI Taxonomy" id="1594786"/>
    <lineage>
        <taxon>Eukaryota</taxon>
        <taxon>Metazoa</taxon>
        <taxon>Chordata</taxon>
        <taxon>Craniata</taxon>
        <taxon>Vertebrata</taxon>
        <taxon>Euteleostomi</taxon>
        <taxon>Actinopterygii</taxon>
        <taxon>Neopterygii</taxon>
        <taxon>Teleostei</taxon>
        <taxon>Ostariophysi</taxon>
        <taxon>Siluriformes</taxon>
        <taxon>Clariidae</taxon>
        <taxon>Clarias</taxon>
    </lineage>
</organism>
<sequence length="58" mass="6407">EVRAEVMDDTESSDASSGHTSGSEYVPSNSPSRESSDYEPTKSTCEEETQKRESMNED</sequence>
<dbReference type="Proteomes" id="UP000727407">
    <property type="component" value="Unassembled WGS sequence"/>
</dbReference>
<dbReference type="AlphaFoldDB" id="A0A8J4UPD8"/>
<feature type="non-terminal residue" evidence="2">
    <location>
        <position position="58"/>
    </location>
</feature>
<name>A0A8J4UPD8_CLAMG</name>
<feature type="non-terminal residue" evidence="2">
    <location>
        <position position="1"/>
    </location>
</feature>
<proteinExistence type="predicted"/>
<accession>A0A8J4UPD8</accession>
<feature type="region of interest" description="Disordered" evidence="1">
    <location>
        <begin position="1"/>
        <end position="58"/>
    </location>
</feature>
<evidence type="ECO:0000256" key="1">
    <source>
        <dbReference type="SAM" id="MobiDB-lite"/>
    </source>
</evidence>
<protein>
    <submittedName>
        <fullName evidence="2">Target of EGR1 protein 1</fullName>
    </submittedName>
</protein>
<dbReference type="EMBL" id="QNUK01000123">
    <property type="protein sequence ID" value="KAF5900967.1"/>
    <property type="molecule type" value="Genomic_DNA"/>
</dbReference>